<evidence type="ECO:0000256" key="2">
    <source>
        <dbReference type="SAM" id="MobiDB-lite"/>
    </source>
</evidence>
<dbReference type="InterPro" id="IPR006343">
    <property type="entry name" value="DnaB/C_C"/>
</dbReference>
<feature type="compositionally biased region" description="Basic and acidic residues" evidence="2">
    <location>
        <begin position="445"/>
        <end position="454"/>
    </location>
</feature>
<comment type="caution">
    <text evidence="5">The sequence shown here is derived from an EMBL/GenBank/DDBJ whole genome shotgun (WGS) entry which is preliminary data.</text>
</comment>
<evidence type="ECO:0000256" key="1">
    <source>
        <dbReference type="ARBA" id="ARBA00093462"/>
    </source>
</evidence>
<feature type="domain" description="DnaB/C C-terminal" evidence="3">
    <location>
        <begin position="315"/>
        <end position="388"/>
    </location>
</feature>
<dbReference type="RefSeq" id="WP_407882239.1">
    <property type="nucleotide sequence ID" value="NZ_BQXO01000001.1"/>
</dbReference>
<dbReference type="Proteomes" id="UP001628078">
    <property type="component" value="Unassembled WGS sequence"/>
</dbReference>
<protein>
    <submittedName>
        <fullName evidence="5">Helicase DnaB</fullName>
    </submittedName>
</protein>
<evidence type="ECO:0000259" key="3">
    <source>
        <dbReference type="Pfam" id="PF07261"/>
    </source>
</evidence>
<evidence type="ECO:0000259" key="4">
    <source>
        <dbReference type="Pfam" id="PF25888"/>
    </source>
</evidence>
<accession>A0ABQ5JPR8</accession>
<reference evidence="5 6" key="1">
    <citation type="submission" date="2022-03" db="EMBL/GenBank/DDBJ databases">
        <title>Draft genome sequence of Furfurilactobacillus curtus JCM 31185.</title>
        <authorList>
            <person name="Suzuki S."/>
            <person name="Endo A."/>
            <person name="Kajikawa A."/>
        </authorList>
    </citation>
    <scope>NUCLEOTIDE SEQUENCE [LARGE SCALE GENOMIC DNA]</scope>
    <source>
        <strain evidence="5 6">JCM 31185</strain>
    </source>
</reference>
<dbReference type="EMBL" id="BQXO01000001">
    <property type="protein sequence ID" value="GKT04972.1"/>
    <property type="molecule type" value="Genomic_DNA"/>
</dbReference>
<gene>
    <name evidence="5" type="primary">dnaB_1</name>
    <name evidence="5" type="ORF">JCM31185_02610</name>
</gene>
<organism evidence="5 6">
    <name type="scientific">Furfurilactobacillus curtus</name>
    <dbReference type="NCBI Taxonomy" id="1746200"/>
    <lineage>
        <taxon>Bacteria</taxon>
        <taxon>Bacillati</taxon>
        <taxon>Bacillota</taxon>
        <taxon>Bacilli</taxon>
        <taxon>Lactobacillales</taxon>
        <taxon>Lactobacillaceae</taxon>
        <taxon>Furfurilactobacillus</taxon>
    </lineage>
</organism>
<feature type="region of interest" description="Disordered" evidence="2">
    <location>
        <begin position="393"/>
        <end position="454"/>
    </location>
</feature>
<keyword evidence="6" id="KW-1185">Reference proteome</keyword>
<dbReference type="InterPro" id="IPR058660">
    <property type="entry name" value="WHD_DnaB"/>
</dbReference>
<dbReference type="Pfam" id="PF07261">
    <property type="entry name" value="DnaB_2"/>
    <property type="match status" value="1"/>
</dbReference>
<evidence type="ECO:0000313" key="6">
    <source>
        <dbReference type="Proteomes" id="UP001628078"/>
    </source>
</evidence>
<feature type="compositionally biased region" description="Polar residues" evidence="2">
    <location>
        <begin position="417"/>
        <end position="428"/>
    </location>
</feature>
<dbReference type="GO" id="GO:0004386">
    <property type="term" value="F:helicase activity"/>
    <property type="evidence" value="ECO:0007669"/>
    <property type="project" value="UniProtKB-KW"/>
</dbReference>
<dbReference type="Pfam" id="PF25888">
    <property type="entry name" value="WHD_DnaB"/>
    <property type="match status" value="1"/>
</dbReference>
<proteinExistence type="inferred from homology"/>
<keyword evidence="5" id="KW-0547">Nucleotide-binding</keyword>
<name>A0ABQ5JPR8_9LACO</name>
<sequence length="454" mass="51201">MADTLPTLTPRAGFIVINPSRAQLTTNVWQRLYQPILGNNAFGLYNALQTFISEQPQLSNRRVHSQLLSWTDLDLPHFQASRQRLEALGLLNSYYQQDALGDLYIYELHQPLDAQTFFRDDLLSVLLFQYVGQARYTELIDYFNASHLDLGHFKNISADFLSVYHVGEQQLAQRPAQSVDSTQSVQQPRADEAASLDFHLLGEYLKRESVDLTSVDSAQDLLQAEALLYGLNERELANLVVKATSVTTNRFDPDRFRAMVVDQFQQQRTQIASVPSSASSQTDAQVAPVRPQGTDELHAILAAVKAYAPADFLAVLKQEKNQYVTSGEQRVLSTFMQRQLFAPSVVNMLIYYLIADRDQNVLYQNSVDRVANDWAKAKVQTPEQAVKHMQAFAQAQATRQQNRSGNRPTKSREQLPDWNQTASSSANSDGKAADEIAQLRQRLSKAKESQEDRS</sequence>
<keyword evidence="5" id="KW-0067">ATP-binding</keyword>
<evidence type="ECO:0000313" key="5">
    <source>
        <dbReference type="EMBL" id="GKT04972.1"/>
    </source>
</evidence>
<comment type="similarity">
    <text evidence="1">Belongs to the DnaB/DnaD family.</text>
</comment>
<feature type="domain" description="Replicative helicase loading/DNA remodeling protein DnaB N-terminal winged helix" evidence="4">
    <location>
        <begin position="10"/>
        <end position="255"/>
    </location>
</feature>
<keyword evidence="5" id="KW-0378">Hydrolase</keyword>
<keyword evidence="5" id="KW-0347">Helicase</keyword>